<keyword evidence="1" id="KW-1133">Transmembrane helix</keyword>
<keyword evidence="3" id="KW-1185">Reference proteome</keyword>
<keyword evidence="1" id="KW-0812">Transmembrane</keyword>
<evidence type="ECO:0000313" key="3">
    <source>
        <dbReference type="Proteomes" id="UP000601223"/>
    </source>
</evidence>
<proteinExistence type="predicted"/>
<organism evidence="2 3">
    <name type="scientific">Catellatospora bangladeshensis</name>
    <dbReference type="NCBI Taxonomy" id="310355"/>
    <lineage>
        <taxon>Bacteria</taxon>
        <taxon>Bacillati</taxon>
        <taxon>Actinomycetota</taxon>
        <taxon>Actinomycetes</taxon>
        <taxon>Micromonosporales</taxon>
        <taxon>Micromonosporaceae</taxon>
        <taxon>Catellatospora</taxon>
    </lineage>
</organism>
<evidence type="ECO:0000256" key="1">
    <source>
        <dbReference type="SAM" id="Phobius"/>
    </source>
</evidence>
<dbReference type="AlphaFoldDB" id="A0A8J3NJE1"/>
<evidence type="ECO:0000313" key="2">
    <source>
        <dbReference type="EMBL" id="GIF81898.1"/>
    </source>
</evidence>
<dbReference type="RefSeq" id="WP_203746546.1">
    <property type="nucleotide sequence ID" value="NZ_BONF01000016.1"/>
</dbReference>
<name>A0A8J3NJE1_9ACTN</name>
<dbReference type="EMBL" id="BONF01000016">
    <property type="protein sequence ID" value="GIF81898.1"/>
    <property type="molecule type" value="Genomic_DNA"/>
</dbReference>
<gene>
    <name evidence="2" type="ORF">Cba03nite_32470</name>
</gene>
<protein>
    <submittedName>
        <fullName evidence="2">Uncharacterized protein</fullName>
    </submittedName>
</protein>
<dbReference type="Proteomes" id="UP000601223">
    <property type="component" value="Unassembled WGS sequence"/>
</dbReference>
<keyword evidence="1" id="KW-0472">Membrane</keyword>
<comment type="caution">
    <text evidence="2">The sequence shown here is derived from an EMBL/GenBank/DDBJ whole genome shotgun (WGS) entry which is preliminary data.</text>
</comment>
<sequence length="78" mass="7780">MDRGTTLLGDRNARLFLGVSLSAGFGNTAMSLAAPVWVLALTGSASLAALCGLCVYLPTLAGPVLGTLVDRLPGSGCS</sequence>
<reference evidence="2 3" key="1">
    <citation type="submission" date="2021-01" db="EMBL/GenBank/DDBJ databases">
        <title>Whole genome shotgun sequence of Catellatospora bangladeshensis NBRC 107357.</title>
        <authorList>
            <person name="Komaki H."/>
            <person name="Tamura T."/>
        </authorList>
    </citation>
    <scope>NUCLEOTIDE SEQUENCE [LARGE SCALE GENOMIC DNA]</scope>
    <source>
        <strain evidence="2 3">NBRC 107357</strain>
    </source>
</reference>
<accession>A0A8J3NJE1</accession>
<feature type="transmembrane region" description="Helical" evidence="1">
    <location>
        <begin position="12"/>
        <end position="30"/>
    </location>
</feature>
<feature type="transmembrane region" description="Helical" evidence="1">
    <location>
        <begin position="36"/>
        <end position="57"/>
    </location>
</feature>